<dbReference type="EnsemblBacteria" id="BAC49144">
    <property type="protein sequence ID" value="BAC49144"/>
    <property type="gene ID" value="BAC49144"/>
</dbReference>
<keyword evidence="9" id="KW-1185">Reference proteome</keyword>
<reference evidence="9" key="1">
    <citation type="journal article" date="2002" name="DNA Res.">
        <title>Complete genomic sequence of nitrogen-fixing symbiotic bacterium Bradyrhizobium japonicum USDA110.</title>
        <authorList>
            <person name="Kaneko T."/>
            <person name="Nakamura Y."/>
            <person name="Sato S."/>
            <person name="Minamisawa K."/>
            <person name="Uchiumi T."/>
            <person name="Sasamoto S."/>
            <person name="Watanabe A."/>
            <person name="Idesawa K."/>
            <person name="Iriguchi M."/>
            <person name="Kawashima K."/>
            <person name="Kohara M."/>
            <person name="Matsumoto M."/>
            <person name="Shimpo S."/>
            <person name="Tsuruoka H."/>
            <person name="Wada T."/>
            <person name="Yamada M."/>
            <person name="Tabata S."/>
        </authorList>
    </citation>
    <scope>NUCLEOTIDE SEQUENCE [LARGE SCALE GENOMIC DNA]</scope>
    <source>
        <strain evidence="9">JCM 10833 / BCRC 13528 / IAM 13628 / NBRC 14792 / USDA 110</strain>
    </source>
</reference>
<evidence type="ECO:0000256" key="3">
    <source>
        <dbReference type="ARBA" id="ARBA00022692"/>
    </source>
</evidence>
<feature type="domain" description="Major facilitator superfamily (MFS) profile" evidence="7">
    <location>
        <begin position="115"/>
        <end position="501"/>
    </location>
</feature>
<feature type="transmembrane region" description="Helical" evidence="6">
    <location>
        <begin position="445"/>
        <end position="467"/>
    </location>
</feature>
<dbReference type="GO" id="GO:0022857">
    <property type="term" value="F:transmembrane transporter activity"/>
    <property type="evidence" value="ECO:0000318"/>
    <property type="project" value="GO_Central"/>
</dbReference>
<dbReference type="HOGENOM" id="CLU_001265_47_1_5"/>
<feature type="transmembrane region" description="Helical" evidence="6">
    <location>
        <begin position="385"/>
        <end position="405"/>
    </location>
</feature>
<dbReference type="GO" id="GO:0005886">
    <property type="term" value="C:plasma membrane"/>
    <property type="evidence" value="ECO:0000318"/>
    <property type="project" value="GO_Central"/>
</dbReference>
<dbReference type="PANTHER" id="PTHR23502">
    <property type="entry name" value="MAJOR FACILITATOR SUPERFAMILY"/>
    <property type="match status" value="1"/>
</dbReference>
<evidence type="ECO:0000259" key="7">
    <source>
        <dbReference type="PROSITE" id="PS50850"/>
    </source>
</evidence>
<dbReference type="InterPro" id="IPR036259">
    <property type="entry name" value="MFS_trans_sf"/>
</dbReference>
<evidence type="ECO:0000256" key="4">
    <source>
        <dbReference type="ARBA" id="ARBA00022989"/>
    </source>
</evidence>
<protein>
    <submittedName>
        <fullName evidence="8">Major facilitator superfamily transporter</fullName>
    </submittedName>
</protein>
<dbReference type="SUPFAM" id="SSF103473">
    <property type="entry name" value="MFS general substrate transporter"/>
    <property type="match status" value="1"/>
</dbReference>
<comment type="subcellular location">
    <subcellularLocation>
        <location evidence="1">Membrane</location>
        <topology evidence="1">Multi-pass membrane protein</topology>
    </subcellularLocation>
</comment>
<feature type="transmembrane region" description="Helical" evidence="6">
    <location>
        <begin position="180"/>
        <end position="200"/>
    </location>
</feature>
<dbReference type="EMBL" id="BA000040">
    <property type="protein sequence ID" value="BAC49144.1"/>
    <property type="molecule type" value="Genomic_DNA"/>
</dbReference>
<feature type="transmembrane region" description="Helical" evidence="6">
    <location>
        <begin position="267"/>
        <end position="289"/>
    </location>
</feature>
<feature type="transmembrane region" description="Helical" evidence="6">
    <location>
        <begin position="411"/>
        <end position="433"/>
    </location>
</feature>
<dbReference type="STRING" id="224911.AAV28_16400"/>
<dbReference type="Pfam" id="PF07690">
    <property type="entry name" value="MFS_1"/>
    <property type="match status" value="1"/>
</dbReference>
<dbReference type="OrthoDB" id="9800416at2"/>
<dbReference type="CDD" id="cd17320">
    <property type="entry name" value="MFS_MdfA_MDR_like"/>
    <property type="match status" value="1"/>
</dbReference>
<evidence type="ECO:0000313" key="9">
    <source>
        <dbReference type="Proteomes" id="UP000002526"/>
    </source>
</evidence>
<dbReference type="AlphaFoldDB" id="Q89NG1"/>
<feature type="transmembrane region" description="Helical" evidence="6">
    <location>
        <begin position="155"/>
        <end position="173"/>
    </location>
</feature>
<dbReference type="Proteomes" id="UP000002526">
    <property type="component" value="Chromosome"/>
</dbReference>
<proteinExistence type="predicted"/>
<dbReference type="eggNOG" id="COG2814">
    <property type="taxonomic scope" value="Bacteria"/>
</dbReference>
<evidence type="ECO:0000256" key="2">
    <source>
        <dbReference type="ARBA" id="ARBA00022448"/>
    </source>
</evidence>
<feature type="transmembrane region" description="Helical" evidence="6">
    <location>
        <begin position="206"/>
        <end position="227"/>
    </location>
</feature>
<dbReference type="PATRIC" id="fig|224911.5.peg.3886"/>
<name>Q89NG1_BRADU</name>
<gene>
    <name evidence="8" type="ordered locus">blr3879</name>
</gene>
<dbReference type="PROSITE" id="PS50850">
    <property type="entry name" value="MFS"/>
    <property type="match status" value="1"/>
</dbReference>
<feature type="transmembrane region" description="Helical" evidence="6">
    <location>
        <begin position="350"/>
        <end position="373"/>
    </location>
</feature>
<accession>Q89NG1</accession>
<dbReference type="InParanoid" id="Q89NG1"/>
<feature type="transmembrane region" description="Helical" evidence="6">
    <location>
        <begin position="479"/>
        <end position="499"/>
    </location>
</feature>
<keyword evidence="5 6" id="KW-0472">Membrane</keyword>
<keyword evidence="2" id="KW-0813">Transport</keyword>
<evidence type="ECO:0000256" key="5">
    <source>
        <dbReference type="ARBA" id="ARBA00023136"/>
    </source>
</evidence>
<dbReference type="PANTHER" id="PTHR23502:SF132">
    <property type="entry name" value="POLYAMINE TRANSPORTER 2-RELATED"/>
    <property type="match status" value="1"/>
</dbReference>
<sequence length="505" mass="51729">MQSCACLARRVKRPRGQGASPRGRKFLIDLYCAWGCFRVFCLDPQVATIGTSAVCIEPVVLRVFTHSSGTLRASISAPRIVASHCAHEKMEPAGIEGALPMTALTSDAGRAKGGIVPILLCVVPFSQIPLDAYTPGLPQMVVDLSADPASMQNTVTAYMLGMSLALVPVGIASDTLGRRNVLLAGLSVLIAMSIACALATSASLLLALRFLQGVGGCTCLVVAYAVAADCFRGCELTAISGLLGAAWGLAPVLAPAAGGFIVELTSWRGVFVIIAIAAAIVAAIVVLLLPETLPGERRAPFDPRRTAGILRAALVRPGFLAFVLVFAAAASAQLAFGVVAPFFYQTGLGYSAAIYGLVALGLGGVNLAGELGCAHFARFMPARMLGFGAFALFLAGSAVLTVTGMTIGLDFASITIGGALVLGGCGVLCPMMYGMALGLFERDHGLIGGLISALCYLAVSGAMAIAAVLPEATQAPIGWLYLGLCTVAGTLLAISLPAARHATQT</sequence>
<dbReference type="GO" id="GO:1990961">
    <property type="term" value="P:xenobiotic detoxification by transmembrane export across the plasma membrane"/>
    <property type="evidence" value="ECO:0000318"/>
    <property type="project" value="GO_Central"/>
</dbReference>
<organism evidence="8 9">
    <name type="scientific">Bradyrhizobium diazoefficiens (strain JCM 10833 / BCRC 13528 / IAM 13628 / NBRC 14792 / USDA 110)</name>
    <dbReference type="NCBI Taxonomy" id="224911"/>
    <lineage>
        <taxon>Bacteria</taxon>
        <taxon>Pseudomonadati</taxon>
        <taxon>Pseudomonadota</taxon>
        <taxon>Alphaproteobacteria</taxon>
        <taxon>Hyphomicrobiales</taxon>
        <taxon>Nitrobacteraceae</taxon>
        <taxon>Bradyrhizobium</taxon>
    </lineage>
</organism>
<feature type="transmembrane region" description="Helical" evidence="6">
    <location>
        <begin position="319"/>
        <end position="344"/>
    </location>
</feature>
<dbReference type="KEGG" id="bja:blr3879"/>
<dbReference type="Gene3D" id="1.20.1720.10">
    <property type="entry name" value="Multidrug resistance protein D"/>
    <property type="match status" value="1"/>
</dbReference>
<feature type="transmembrane region" description="Helical" evidence="6">
    <location>
        <begin position="239"/>
        <end position="261"/>
    </location>
</feature>
<dbReference type="InterPro" id="IPR011701">
    <property type="entry name" value="MFS"/>
</dbReference>
<dbReference type="InterPro" id="IPR020846">
    <property type="entry name" value="MFS_dom"/>
</dbReference>
<evidence type="ECO:0000256" key="6">
    <source>
        <dbReference type="SAM" id="Phobius"/>
    </source>
</evidence>
<keyword evidence="3 6" id="KW-0812">Transmembrane</keyword>
<keyword evidence="4 6" id="KW-1133">Transmembrane helix</keyword>
<evidence type="ECO:0000256" key="1">
    <source>
        <dbReference type="ARBA" id="ARBA00004141"/>
    </source>
</evidence>
<evidence type="ECO:0000313" key="8">
    <source>
        <dbReference type="EMBL" id="BAC49144.1"/>
    </source>
</evidence>
<dbReference type="FunFam" id="1.20.1720.10:FF:000051">
    <property type="entry name" value="Major facilitator superfamily transporter"/>
    <property type="match status" value="1"/>
</dbReference>